<keyword evidence="4 11" id="KW-0808">Transferase</keyword>
<keyword evidence="5 11" id="KW-0545">Nucleotide biosynthesis</keyword>
<dbReference type="HOGENOM" id="CLU_049131_0_2_14"/>
<evidence type="ECO:0000256" key="3">
    <source>
        <dbReference type="ARBA" id="ARBA00017144"/>
    </source>
</evidence>
<protein>
    <recommendedName>
        <fullName evidence="3 11">Thymidylate kinase</fullName>
        <ecNumber evidence="2 11">2.7.4.9</ecNumber>
    </recommendedName>
    <alternativeName>
        <fullName evidence="11">dTMP kinase</fullName>
    </alternativeName>
</protein>
<dbReference type="Proteomes" id="UP000018735">
    <property type="component" value="Chromosome"/>
</dbReference>
<keyword evidence="6 11" id="KW-0547">Nucleotide-binding</keyword>
<evidence type="ECO:0000256" key="6">
    <source>
        <dbReference type="ARBA" id="ARBA00022741"/>
    </source>
</evidence>
<dbReference type="GO" id="GO:0006233">
    <property type="term" value="P:dTDP biosynthetic process"/>
    <property type="evidence" value="ECO:0007669"/>
    <property type="project" value="InterPro"/>
</dbReference>
<evidence type="ECO:0000256" key="2">
    <source>
        <dbReference type="ARBA" id="ARBA00012980"/>
    </source>
</evidence>
<proteinExistence type="inferred from homology"/>
<dbReference type="InterPro" id="IPR018094">
    <property type="entry name" value="Thymidylate_kinase"/>
</dbReference>
<feature type="domain" description="Thymidylate kinase-like" evidence="12">
    <location>
        <begin position="9"/>
        <end position="195"/>
    </location>
</feature>
<dbReference type="AlphaFoldDB" id="A0A0F6CLJ3"/>
<dbReference type="PANTHER" id="PTHR10344:SF4">
    <property type="entry name" value="UMP-CMP KINASE 2, MITOCHONDRIAL"/>
    <property type="match status" value="1"/>
</dbReference>
<evidence type="ECO:0000256" key="1">
    <source>
        <dbReference type="ARBA" id="ARBA00009776"/>
    </source>
</evidence>
<dbReference type="FunFam" id="3.40.50.300:FF:000225">
    <property type="entry name" value="Thymidylate kinase"/>
    <property type="match status" value="1"/>
</dbReference>
<accession>A0A0F6CLJ3</accession>
<dbReference type="GO" id="GO:0006227">
    <property type="term" value="P:dUDP biosynthetic process"/>
    <property type="evidence" value="ECO:0007669"/>
    <property type="project" value="TreeGrafter"/>
</dbReference>
<dbReference type="InterPro" id="IPR039430">
    <property type="entry name" value="Thymidylate_kin-like_dom"/>
</dbReference>
<dbReference type="NCBIfam" id="TIGR00041">
    <property type="entry name" value="DTMP_kinase"/>
    <property type="match status" value="1"/>
</dbReference>
<evidence type="ECO:0000313" key="13">
    <source>
        <dbReference type="EMBL" id="AHB99965.1"/>
    </source>
</evidence>
<evidence type="ECO:0000256" key="4">
    <source>
        <dbReference type="ARBA" id="ARBA00022679"/>
    </source>
</evidence>
<comment type="catalytic activity">
    <reaction evidence="9 11">
        <text>dTMP + ATP = dTDP + ADP</text>
        <dbReference type="Rhea" id="RHEA:13517"/>
        <dbReference type="ChEBI" id="CHEBI:30616"/>
        <dbReference type="ChEBI" id="CHEBI:58369"/>
        <dbReference type="ChEBI" id="CHEBI:63528"/>
        <dbReference type="ChEBI" id="CHEBI:456216"/>
        <dbReference type="EC" id="2.7.4.9"/>
    </reaction>
</comment>
<organism evidence="13 14">
    <name type="scientific">Mycoplasmoides gallisepticum S6</name>
    <dbReference type="NCBI Taxonomy" id="1006581"/>
    <lineage>
        <taxon>Bacteria</taxon>
        <taxon>Bacillati</taxon>
        <taxon>Mycoplasmatota</taxon>
        <taxon>Mycoplasmoidales</taxon>
        <taxon>Mycoplasmoidaceae</taxon>
        <taxon>Mycoplasmoides</taxon>
    </lineage>
</organism>
<dbReference type="eggNOG" id="COG0125">
    <property type="taxonomic scope" value="Bacteria"/>
</dbReference>
<comment type="similarity">
    <text evidence="1 11">Belongs to the thymidylate kinase family.</text>
</comment>
<dbReference type="SUPFAM" id="SSF52540">
    <property type="entry name" value="P-loop containing nucleoside triphosphate hydrolases"/>
    <property type="match status" value="1"/>
</dbReference>
<dbReference type="GO" id="GO:0004798">
    <property type="term" value="F:dTMP kinase activity"/>
    <property type="evidence" value="ECO:0007669"/>
    <property type="project" value="UniProtKB-UniRule"/>
</dbReference>
<reference evidence="13 14" key="1">
    <citation type="journal article" date="2011" name="PLoS ONE">
        <title>Core proteome of the minimal cell: comparative proteomics of three mollicute species.</title>
        <authorList>
            <person name="Fisunov G.Y."/>
            <person name="Alexeev D.G."/>
            <person name="Bazaleev N.A."/>
            <person name="Ladygina V.G."/>
            <person name="Galyamina M.A."/>
            <person name="Kondratov I.G."/>
            <person name="Zhukova N.A."/>
            <person name="Serebryakova M.V."/>
            <person name="Demina I.A."/>
            <person name="Govorun V.M."/>
        </authorList>
    </citation>
    <scope>NUCLEOTIDE SEQUENCE [LARGE SCALE GENOMIC DNA]</scope>
    <source>
        <strain evidence="13 14">S6</strain>
    </source>
</reference>
<keyword evidence="7 11" id="KW-0418">Kinase</keyword>
<dbReference type="Gene3D" id="3.40.50.300">
    <property type="entry name" value="P-loop containing nucleotide triphosphate hydrolases"/>
    <property type="match status" value="1"/>
</dbReference>
<dbReference type="KEGG" id="mgz:GCW_04055"/>
<dbReference type="GO" id="GO:0005524">
    <property type="term" value="F:ATP binding"/>
    <property type="evidence" value="ECO:0007669"/>
    <property type="project" value="UniProtKB-UniRule"/>
</dbReference>
<evidence type="ECO:0000256" key="10">
    <source>
        <dbReference type="ARBA" id="ARBA00057735"/>
    </source>
</evidence>
<comment type="function">
    <text evidence="10 11">Phosphorylation of dTMP to form dTDP in both de novo and salvage pathways of dTTP synthesis.</text>
</comment>
<evidence type="ECO:0000256" key="7">
    <source>
        <dbReference type="ARBA" id="ARBA00022777"/>
    </source>
</evidence>
<evidence type="ECO:0000256" key="9">
    <source>
        <dbReference type="ARBA" id="ARBA00048743"/>
    </source>
</evidence>
<evidence type="ECO:0000313" key="14">
    <source>
        <dbReference type="Proteomes" id="UP000018735"/>
    </source>
</evidence>
<dbReference type="HAMAP" id="MF_00165">
    <property type="entry name" value="Thymidylate_kinase"/>
    <property type="match status" value="1"/>
</dbReference>
<dbReference type="Pfam" id="PF02223">
    <property type="entry name" value="Thymidylate_kin"/>
    <property type="match status" value="1"/>
</dbReference>
<evidence type="ECO:0000256" key="8">
    <source>
        <dbReference type="ARBA" id="ARBA00022840"/>
    </source>
</evidence>
<dbReference type="CDD" id="cd01672">
    <property type="entry name" value="TMPK"/>
    <property type="match status" value="1"/>
</dbReference>
<feature type="binding site" evidence="11">
    <location>
        <begin position="11"/>
        <end position="18"/>
    </location>
    <ligand>
        <name>ATP</name>
        <dbReference type="ChEBI" id="CHEBI:30616"/>
    </ligand>
</feature>
<gene>
    <name evidence="11 13" type="primary">tmk</name>
    <name evidence="13" type="ORF">GCW_04055</name>
</gene>
<name>A0A0F6CLJ3_MYCGL</name>
<dbReference type="InterPro" id="IPR027417">
    <property type="entry name" value="P-loop_NTPase"/>
</dbReference>
<dbReference type="EMBL" id="CP006916">
    <property type="protein sequence ID" value="AHB99965.1"/>
    <property type="molecule type" value="Genomic_DNA"/>
</dbReference>
<sequence>MKKGVFIVIEGVDGSGKSSFLKRMMNEHTMINSQPIIYSREPGGCDTSEAVRELIMKLSNSDPLTEALLFCASRNEHLKKKILPALNENKIVICDRFVVSSWIYQGLIKNAGYEKVKKINEYVTDGLEPDLTILFDVDPEIAAKRISERSTMNHLDAYTKERINKIRNAYLERLKDNKKAKIINASLDLDTVYDQVVNIITLFVKNHELN</sequence>
<dbReference type="PANTHER" id="PTHR10344">
    <property type="entry name" value="THYMIDYLATE KINASE"/>
    <property type="match status" value="1"/>
</dbReference>
<dbReference type="GO" id="GO:0006235">
    <property type="term" value="P:dTTP biosynthetic process"/>
    <property type="evidence" value="ECO:0007669"/>
    <property type="project" value="UniProtKB-UniRule"/>
</dbReference>
<evidence type="ECO:0000259" key="12">
    <source>
        <dbReference type="Pfam" id="PF02223"/>
    </source>
</evidence>
<keyword evidence="8 11" id="KW-0067">ATP-binding</keyword>
<dbReference type="RefSeq" id="WP_011883588.1">
    <property type="nucleotide sequence ID" value="NC_023030.2"/>
</dbReference>
<evidence type="ECO:0000256" key="5">
    <source>
        <dbReference type="ARBA" id="ARBA00022727"/>
    </source>
</evidence>
<evidence type="ECO:0000256" key="11">
    <source>
        <dbReference type="HAMAP-Rule" id="MF_00165"/>
    </source>
</evidence>
<dbReference type="GO" id="GO:0005829">
    <property type="term" value="C:cytosol"/>
    <property type="evidence" value="ECO:0007669"/>
    <property type="project" value="TreeGrafter"/>
</dbReference>
<dbReference type="EC" id="2.7.4.9" evidence="2 11"/>